<dbReference type="InterPro" id="IPR011701">
    <property type="entry name" value="MFS"/>
</dbReference>
<evidence type="ECO:0000313" key="8">
    <source>
        <dbReference type="Proteomes" id="UP001198148"/>
    </source>
</evidence>
<keyword evidence="3 6" id="KW-0812">Transmembrane</keyword>
<evidence type="ECO:0000313" key="7">
    <source>
        <dbReference type="EMBL" id="MCB5645700.1"/>
    </source>
</evidence>
<feature type="transmembrane region" description="Helical" evidence="6">
    <location>
        <begin position="55"/>
        <end position="78"/>
    </location>
</feature>
<evidence type="ECO:0000256" key="2">
    <source>
        <dbReference type="ARBA" id="ARBA00022448"/>
    </source>
</evidence>
<dbReference type="RefSeq" id="WP_226790895.1">
    <property type="nucleotide sequence ID" value="NZ_JAHOCE010000040.1"/>
</dbReference>
<dbReference type="InterPro" id="IPR036259">
    <property type="entry name" value="MFS_trans_sf"/>
</dbReference>
<proteinExistence type="predicted"/>
<evidence type="ECO:0000256" key="5">
    <source>
        <dbReference type="ARBA" id="ARBA00023136"/>
    </source>
</evidence>
<dbReference type="SUPFAM" id="SSF103473">
    <property type="entry name" value="MFS general substrate transporter"/>
    <property type="match status" value="1"/>
</dbReference>
<dbReference type="Pfam" id="PF07690">
    <property type="entry name" value="MFS_1"/>
    <property type="match status" value="1"/>
</dbReference>
<sequence length="295" mass="31136">MWAIIERPTYGWLSWQVIGGICAALIILAVFAAVEGHTHAPLINVGLFRRATFTSSTCAICVAFFCLFGFIFITTQWFQALRGYTALQTAVATLPFAVVMAAVAPFATQLAKRFGYRSVVSTGLLFLSASMFVVTRVDAHCSYWFVVVPTMALMAASIALIQGPATDALMSTVPESSTGAASAVNDTIREIGGTLGVAVMGSAISSVYPDELSDSLSGLQIPSSIAKAAEDSVMAAKSILPHLPAGIRQTVEQSVSTSFMSATHAACWIACALALAFALLCWITLPKHDSGNLPQ</sequence>
<feature type="transmembrane region" description="Helical" evidence="6">
    <location>
        <begin position="12"/>
        <end position="34"/>
    </location>
</feature>
<feature type="transmembrane region" description="Helical" evidence="6">
    <location>
        <begin position="265"/>
        <end position="285"/>
    </location>
</feature>
<comment type="subcellular location">
    <subcellularLocation>
        <location evidence="1">Membrane</location>
        <topology evidence="1">Multi-pass membrane protein</topology>
    </subcellularLocation>
</comment>
<keyword evidence="2" id="KW-0813">Transport</keyword>
<evidence type="ECO:0000256" key="3">
    <source>
        <dbReference type="ARBA" id="ARBA00022692"/>
    </source>
</evidence>
<evidence type="ECO:0000256" key="6">
    <source>
        <dbReference type="SAM" id="Phobius"/>
    </source>
</evidence>
<protein>
    <submittedName>
        <fullName evidence="7">MFS transporter</fullName>
    </submittedName>
</protein>
<dbReference type="GO" id="GO:0016020">
    <property type="term" value="C:membrane"/>
    <property type="evidence" value="ECO:0007669"/>
    <property type="project" value="UniProtKB-SubCell"/>
</dbReference>
<dbReference type="AlphaFoldDB" id="A0AAW4U503"/>
<feature type="transmembrane region" description="Helical" evidence="6">
    <location>
        <begin position="84"/>
        <end position="107"/>
    </location>
</feature>
<organism evidence="7 8">
    <name type="scientific">Bifidobacterium breve</name>
    <dbReference type="NCBI Taxonomy" id="1685"/>
    <lineage>
        <taxon>Bacteria</taxon>
        <taxon>Bacillati</taxon>
        <taxon>Actinomycetota</taxon>
        <taxon>Actinomycetes</taxon>
        <taxon>Bifidobacteriales</taxon>
        <taxon>Bifidobacteriaceae</taxon>
        <taxon>Bifidobacterium</taxon>
    </lineage>
</organism>
<dbReference type="PANTHER" id="PTHR42718:SF9">
    <property type="entry name" value="MAJOR FACILITATOR SUPERFAMILY MULTIDRUG TRANSPORTER MFSC"/>
    <property type="match status" value="1"/>
</dbReference>
<reference evidence="7" key="1">
    <citation type="submission" date="2021-10" db="EMBL/GenBank/DDBJ databases">
        <title>Collection of gut derived symbiotic bacterial strains cultured from healthy donors.</title>
        <authorList>
            <person name="Lin H."/>
            <person name="Littmann E."/>
            <person name="Claire K."/>
            <person name="Pamer E."/>
        </authorList>
    </citation>
    <scope>NUCLEOTIDE SEQUENCE</scope>
    <source>
        <strain evidence="7">MSK.23.105</strain>
    </source>
</reference>
<comment type="caution">
    <text evidence="7">The sequence shown here is derived from an EMBL/GenBank/DDBJ whole genome shotgun (WGS) entry which is preliminary data.</text>
</comment>
<evidence type="ECO:0000256" key="1">
    <source>
        <dbReference type="ARBA" id="ARBA00004141"/>
    </source>
</evidence>
<gene>
    <name evidence="7" type="ORF">LIP63_10110</name>
</gene>
<feature type="transmembrane region" description="Helical" evidence="6">
    <location>
        <begin position="143"/>
        <end position="161"/>
    </location>
</feature>
<dbReference type="PANTHER" id="PTHR42718">
    <property type="entry name" value="MAJOR FACILITATOR SUPERFAMILY MULTIDRUG TRANSPORTER MFSC"/>
    <property type="match status" value="1"/>
</dbReference>
<keyword evidence="4 6" id="KW-1133">Transmembrane helix</keyword>
<name>A0AAW4U503_BIFBR</name>
<dbReference type="EMBL" id="JAJBPF010000041">
    <property type="protein sequence ID" value="MCB5645700.1"/>
    <property type="molecule type" value="Genomic_DNA"/>
</dbReference>
<evidence type="ECO:0000256" key="4">
    <source>
        <dbReference type="ARBA" id="ARBA00022989"/>
    </source>
</evidence>
<dbReference type="GO" id="GO:0022857">
    <property type="term" value="F:transmembrane transporter activity"/>
    <property type="evidence" value="ECO:0007669"/>
    <property type="project" value="InterPro"/>
</dbReference>
<dbReference type="Proteomes" id="UP001198148">
    <property type="component" value="Unassembled WGS sequence"/>
</dbReference>
<feature type="transmembrane region" description="Helical" evidence="6">
    <location>
        <begin position="119"/>
        <end position="137"/>
    </location>
</feature>
<accession>A0AAW4U503</accession>
<dbReference type="Gene3D" id="1.20.1250.20">
    <property type="entry name" value="MFS general substrate transporter like domains"/>
    <property type="match status" value="1"/>
</dbReference>
<keyword evidence="5 6" id="KW-0472">Membrane</keyword>